<protein>
    <submittedName>
        <fullName evidence="10">Neuroglian</fullName>
    </submittedName>
</protein>
<dbReference type="PANTHER" id="PTHR12231:SF253">
    <property type="entry name" value="DPR-INTERACTING PROTEIN ETA, ISOFORM B-RELATED"/>
    <property type="match status" value="1"/>
</dbReference>
<feature type="domain" description="Ig-like" evidence="7">
    <location>
        <begin position="24"/>
        <end position="120"/>
    </location>
</feature>
<feature type="domain" description="Fibronectin type-III" evidence="8">
    <location>
        <begin position="947"/>
        <end position="1043"/>
    </location>
</feature>
<dbReference type="SUPFAM" id="SSF48726">
    <property type="entry name" value="Immunoglobulin"/>
    <property type="match status" value="5"/>
</dbReference>
<dbReference type="WBParaSite" id="EEL_0000783301-mRNA-1">
    <property type="protein sequence ID" value="EEL_0000783301-mRNA-1"/>
    <property type="gene ID" value="EEL_0000783301"/>
</dbReference>
<dbReference type="InterPro" id="IPR036179">
    <property type="entry name" value="Ig-like_dom_sf"/>
</dbReference>
<dbReference type="InterPro" id="IPR003599">
    <property type="entry name" value="Ig_sub"/>
</dbReference>
<keyword evidence="5" id="KW-0472">Membrane</keyword>
<dbReference type="CDD" id="cd00096">
    <property type="entry name" value="Ig"/>
    <property type="match status" value="1"/>
</dbReference>
<keyword evidence="9" id="KW-1185">Reference proteome</keyword>
<keyword evidence="3" id="KW-1015">Disulfide bond</keyword>
<dbReference type="SMART" id="SM00060">
    <property type="entry name" value="FN3"/>
    <property type="match status" value="4"/>
</dbReference>
<feature type="domain" description="Fibronectin type-III" evidence="8">
    <location>
        <begin position="580"/>
        <end position="680"/>
    </location>
</feature>
<dbReference type="AlphaFoldDB" id="A0A0R3RZR6"/>
<evidence type="ECO:0000256" key="1">
    <source>
        <dbReference type="ARBA" id="ARBA00022729"/>
    </source>
</evidence>
<dbReference type="PANTHER" id="PTHR12231">
    <property type="entry name" value="CTX-RELATED TYPE I TRANSMEMBRANE PROTEIN"/>
    <property type="match status" value="1"/>
</dbReference>
<dbReference type="InterPro" id="IPR003598">
    <property type="entry name" value="Ig_sub2"/>
</dbReference>
<feature type="domain" description="Ig-like" evidence="7">
    <location>
        <begin position="230"/>
        <end position="331"/>
    </location>
</feature>
<evidence type="ECO:0000256" key="3">
    <source>
        <dbReference type="ARBA" id="ARBA00023157"/>
    </source>
</evidence>
<sequence>MNTPSFRLYWLFQFVAFTCTLGPPKLNPDSGGEVWFQVNATGVPRGKFILPCYATGNPETYEWFKDGKKLKVGGNRIAWEKQFYSGTIIIDDAGEDDQGYYQCHASNIFGTAVSNKLHVRIGVLDHFAPRGVRRLIVDEGRSLSIRCDIPYGVPKPSIFWLYRDAQRTDVIETIQHKHITVDTEGTLHFAAVEKQDGRPNLIYQCAVTSPLLSGEYRAGNEFQLIVNPAPNAKSHFVGSNGTAIHKLWFSPEEVSVKVGTKLKLMCIFGGRPLPNVTWSKLNGELPLTRLKNLKSQEADYGKALIIENVRSDDAGVYECRSQHLFHQMHVTIIAAPFWIDKPPEDIDEPEGSAAEIYCVTSGMPTPIVQWFINGVPLHELADNNRRMILNNGQILRIVNLNHDVDTAVYQCNASNPSGYVFGNAFVNVRAYAPYFKMPTRRIWNVVRKSTVQMSCDVDAAPEAMVKWVDANDHPVAVIHEKIYIFPNHTLRISQVNSADEGLYYCNVSNKYGINRAVNRLQVFSPTHFIRVPTPKKTMLEAHESVEYVCEAVCDPRAIDCIALTDVDVKISGIELTVLDVPGAPLVTEINCNERRALLRWRRPDDHGDPIKQFLVQMHTEFEEGLWHTVAEEENTAADFYQAEITLSPWVNYQFRVIARNSHGESEPGYKKGKMCSTKAYYPYTNPKHVRAEGSEPNNMIIEWKPMDKYDWNGPGLQYIVRYKLNEPGETWTEIRIEDPLANHTIVREQPTFREYLIQVESLNNFGPAIVKPTSVKGYSGEDAPLLSPADFSVSEFINCTAVLLVWKHVDRKSVRGHFKGYLIDYWENKKPFAIANVGIDKHKNETILYGLKPITNYTARIRTANSRYLSELPTTIKFTTPEGIPSKVHNMRVRAVGARSLYVTWEPPRQPNGYVRGYFITFENSSTGAKDETFVLNRQLYYLNENEPDIPNFTVEAISPTTARVKWLPSNGSEWAMPGSTFLVNYSIANSNDWIESEQISLPRTEVLLSGLEEDTRYKMIGIAKEGQRQRTSEVITIRSLSRATITHISHDGIKKFCLQMLINDNCNAVHDRILTNSLFAESLQSAAWFIAVSGAVMLALFTAAVMCCCERQRNSKYSVKQKELDRGDHIDIEEDQ</sequence>
<dbReference type="SMART" id="SM00408">
    <property type="entry name" value="IGc2"/>
    <property type="match status" value="5"/>
</dbReference>
<dbReference type="PROSITE" id="PS50835">
    <property type="entry name" value="IG_LIKE"/>
    <property type="match status" value="5"/>
</dbReference>
<dbReference type="Gene3D" id="2.60.40.10">
    <property type="entry name" value="Immunoglobulins"/>
    <property type="match status" value="10"/>
</dbReference>
<dbReference type="STRING" id="1147741.A0A0R3RZR6"/>
<keyword evidence="2" id="KW-0677">Repeat</keyword>
<evidence type="ECO:0000256" key="5">
    <source>
        <dbReference type="SAM" id="Phobius"/>
    </source>
</evidence>
<keyword evidence="4" id="KW-0393">Immunoglobulin domain</keyword>
<dbReference type="Proteomes" id="UP000050640">
    <property type="component" value="Unplaced"/>
</dbReference>
<feature type="chain" id="PRO_5006447916" evidence="6">
    <location>
        <begin position="21"/>
        <end position="1137"/>
    </location>
</feature>
<evidence type="ECO:0000256" key="2">
    <source>
        <dbReference type="ARBA" id="ARBA00022737"/>
    </source>
</evidence>
<feature type="transmembrane region" description="Helical" evidence="5">
    <location>
        <begin position="1087"/>
        <end position="1110"/>
    </location>
</feature>
<evidence type="ECO:0000313" key="10">
    <source>
        <dbReference type="WBParaSite" id="EEL_0000783301-mRNA-1"/>
    </source>
</evidence>
<evidence type="ECO:0000256" key="4">
    <source>
        <dbReference type="ARBA" id="ARBA00023319"/>
    </source>
</evidence>
<evidence type="ECO:0000313" key="9">
    <source>
        <dbReference type="Proteomes" id="UP000050640"/>
    </source>
</evidence>
<feature type="domain" description="Ig-like" evidence="7">
    <location>
        <begin position="336"/>
        <end position="427"/>
    </location>
</feature>
<feature type="signal peptide" evidence="6">
    <location>
        <begin position="1"/>
        <end position="20"/>
    </location>
</feature>
<dbReference type="InterPro" id="IPR007110">
    <property type="entry name" value="Ig-like_dom"/>
</dbReference>
<dbReference type="SMART" id="SM00409">
    <property type="entry name" value="IG"/>
    <property type="match status" value="5"/>
</dbReference>
<evidence type="ECO:0000256" key="6">
    <source>
        <dbReference type="SAM" id="SignalP"/>
    </source>
</evidence>
<evidence type="ECO:0000259" key="8">
    <source>
        <dbReference type="PROSITE" id="PS50853"/>
    </source>
</evidence>
<dbReference type="FunFam" id="2.60.40.10:FF:002544">
    <property type="entry name" value="L1 CAM ADhesion molecule homolog"/>
    <property type="match status" value="1"/>
</dbReference>
<dbReference type="Pfam" id="PF00041">
    <property type="entry name" value="fn3"/>
    <property type="match status" value="3"/>
</dbReference>
<dbReference type="SUPFAM" id="SSF49265">
    <property type="entry name" value="Fibronectin type III"/>
    <property type="match status" value="3"/>
</dbReference>
<feature type="domain" description="Fibronectin type-III" evidence="8">
    <location>
        <begin position="787"/>
        <end position="883"/>
    </location>
</feature>
<organism evidence="9 10">
    <name type="scientific">Elaeophora elaphi</name>
    <dbReference type="NCBI Taxonomy" id="1147741"/>
    <lineage>
        <taxon>Eukaryota</taxon>
        <taxon>Metazoa</taxon>
        <taxon>Ecdysozoa</taxon>
        <taxon>Nematoda</taxon>
        <taxon>Chromadorea</taxon>
        <taxon>Rhabditida</taxon>
        <taxon>Spirurina</taxon>
        <taxon>Spiruromorpha</taxon>
        <taxon>Filarioidea</taxon>
        <taxon>Onchocercidae</taxon>
        <taxon>Elaeophora</taxon>
    </lineage>
</organism>
<dbReference type="InterPro" id="IPR003961">
    <property type="entry name" value="FN3_dom"/>
</dbReference>
<dbReference type="InterPro" id="IPR013098">
    <property type="entry name" value="Ig_I-set"/>
</dbReference>
<feature type="domain" description="Ig-like" evidence="7">
    <location>
        <begin position="129"/>
        <end position="209"/>
    </location>
</feature>
<dbReference type="CDD" id="cd00063">
    <property type="entry name" value="FN3"/>
    <property type="match status" value="5"/>
</dbReference>
<keyword evidence="5" id="KW-0812">Transmembrane</keyword>
<dbReference type="InterPro" id="IPR051170">
    <property type="entry name" value="Neural/epithelial_adhesion"/>
</dbReference>
<reference evidence="10" key="1">
    <citation type="submission" date="2017-02" db="UniProtKB">
        <authorList>
            <consortium name="WormBaseParasite"/>
        </authorList>
    </citation>
    <scope>IDENTIFICATION</scope>
</reference>
<dbReference type="Pfam" id="PF07679">
    <property type="entry name" value="I-set"/>
    <property type="match status" value="2"/>
</dbReference>
<accession>A0A0R3RZR6</accession>
<keyword evidence="5" id="KW-1133">Transmembrane helix</keyword>
<dbReference type="PROSITE" id="PS50853">
    <property type="entry name" value="FN3"/>
    <property type="match status" value="4"/>
</dbReference>
<dbReference type="Pfam" id="PF13927">
    <property type="entry name" value="Ig_3"/>
    <property type="match status" value="2"/>
</dbReference>
<name>A0A0R3RZR6_9BILA</name>
<dbReference type="InterPro" id="IPR013783">
    <property type="entry name" value="Ig-like_fold"/>
</dbReference>
<feature type="domain" description="Fibronectin type-III" evidence="8">
    <location>
        <begin position="685"/>
        <end position="782"/>
    </location>
</feature>
<dbReference type="GO" id="GO:0043005">
    <property type="term" value="C:neuron projection"/>
    <property type="evidence" value="ECO:0007669"/>
    <property type="project" value="TreeGrafter"/>
</dbReference>
<feature type="domain" description="Ig-like" evidence="7">
    <location>
        <begin position="433"/>
        <end position="518"/>
    </location>
</feature>
<dbReference type="InterPro" id="IPR036116">
    <property type="entry name" value="FN3_sf"/>
</dbReference>
<keyword evidence="1 6" id="KW-0732">Signal</keyword>
<proteinExistence type="predicted"/>
<evidence type="ECO:0000259" key="7">
    <source>
        <dbReference type="PROSITE" id="PS50835"/>
    </source>
</evidence>